<dbReference type="EMBL" id="QAON01000016">
    <property type="protein sequence ID" value="PTQ87839.1"/>
    <property type="molecule type" value="Genomic_DNA"/>
</dbReference>
<evidence type="ECO:0000256" key="8">
    <source>
        <dbReference type="HAMAP-Rule" id="MF_00156"/>
    </source>
</evidence>
<evidence type="ECO:0000256" key="4">
    <source>
        <dbReference type="ARBA" id="ARBA00022655"/>
    </source>
</evidence>
<dbReference type="Pfam" id="PF02548">
    <property type="entry name" value="Pantoate_transf"/>
    <property type="match status" value="1"/>
</dbReference>
<dbReference type="GO" id="GO:0000287">
    <property type="term" value="F:magnesium ion binding"/>
    <property type="evidence" value="ECO:0007669"/>
    <property type="project" value="TreeGrafter"/>
</dbReference>
<evidence type="ECO:0000256" key="2">
    <source>
        <dbReference type="ARBA" id="ARBA00008676"/>
    </source>
</evidence>
<dbReference type="Proteomes" id="UP000244223">
    <property type="component" value="Unassembled WGS sequence"/>
</dbReference>
<keyword evidence="8" id="KW-0963">Cytoplasm</keyword>
<name>A0A2T5IVC5_9GAMM</name>
<evidence type="ECO:0000256" key="6">
    <source>
        <dbReference type="ARBA" id="ARBA00022723"/>
    </source>
</evidence>
<dbReference type="PANTHER" id="PTHR20881:SF0">
    <property type="entry name" value="3-METHYL-2-OXOBUTANOATE HYDROXYMETHYLTRANSFERASE"/>
    <property type="match status" value="1"/>
</dbReference>
<dbReference type="InterPro" id="IPR003700">
    <property type="entry name" value="Pantoate_hydroxy_MeTrfase"/>
</dbReference>
<keyword evidence="13" id="KW-1185">Reference proteome</keyword>
<dbReference type="CDD" id="cd06557">
    <property type="entry name" value="KPHMT-like"/>
    <property type="match status" value="1"/>
</dbReference>
<feature type="binding site" evidence="8 11">
    <location>
        <position position="83"/>
    </location>
    <ligand>
        <name>Mg(2+)</name>
        <dbReference type="ChEBI" id="CHEBI:18420"/>
    </ligand>
</feature>
<comment type="caution">
    <text evidence="12">The sequence shown here is derived from an EMBL/GenBank/DDBJ whole genome shotgun (WGS) entry which is preliminary data.</text>
</comment>
<comment type="cofactor">
    <cofactor evidence="8 11">
        <name>Mg(2+)</name>
        <dbReference type="ChEBI" id="CHEBI:18420"/>
    </cofactor>
    <text evidence="8 11">Binds 1 Mg(2+) ion per subunit.</text>
</comment>
<evidence type="ECO:0000256" key="7">
    <source>
        <dbReference type="ARBA" id="ARBA00056497"/>
    </source>
</evidence>
<feature type="binding site" evidence="8 10">
    <location>
        <position position="83"/>
    </location>
    <ligand>
        <name>3-methyl-2-oxobutanoate</name>
        <dbReference type="ChEBI" id="CHEBI:11851"/>
    </ligand>
</feature>
<dbReference type="AlphaFoldDB" id="A0A2T5IVC5"/>
<proteinExistence type="inferred from homology"/>
<comment type="function">
    <text evidence="7 8">Catalyzes the reversible reaction in which hydroxymethyl group from 5,10-methylenetetrahydrofolate is transferred onto alpha-ketoisovalerate to form ketopantoate.</text>
</comment>
<evidence type="ECO:0000256" key="1">
    <source>
        <dbReference type="ARBA" id="ARBA00005033"/>
    </source>
</evidence>
<dbReference type="HAMAP" id="MF_00156">
    <property type="entry name" value="PanB"/>
    <property type="match status" value="1"/>
</dbReference>
<dbReference type="SUPFAM" id="SSF51621">
    <property type="entry name" value="Phosphoenolpyruvate/pyruvate domain"/>
    <property type="match status" value="1"/>
</dbReference>
<comment type="similarity">
    <text evidence="2 8">Belongs to the PanB family.</text>
</comment>
<dbReference type="GO" id="GO:0003864">
    <property type="term" value="F:3-methyl-2-oxobutanoate hydroxymethyltransferase activity"/>
    <property type="evidence" value="ECO:0007669"/>
    <property type="project" value="UniProtKB-UniRule"/>
</dbReference>
<keyword evidence="6 8" id="KW-0479">Metal-binding</keyword>
<dbReference type="PANTHER" id="PTHR20881">
    <property type="entry name" value="3-METHYL-2-OXOBUTANOATE HYDROXYMETHYLTRANSFERASE"/>
    <property type="match status" value="1"/>
</dbReference>
<reference evidence="12 13" key="1">
    <citation type="submission" date="2018-04" db="EMBL/GenBank/DDBJ databases">
        <title>Genomic Encyclopedia of Archaeal and Bacterial Type Strains, Phase II (KMG-II): from individual species to whole genera.</title>
        <authorList>
            <person name="Goeker M."/>
        </authorList>
    </citation>
    <scope>NUCLEOTIDE SEQUENCE [LARGE SCALE GENOMIC DNA]</scope>
    <source>
        <strain evidence="12 13">DSM 5822</strain>
    </source>
</reference>
<evidence type="ECO:0000256" key="11">
    <source>
        <dbReference type="PIRSR" id="PIRSR000388-3"/>
    </source>
</evidence>
<comment type="pathway">
    <text evidence="1 8">Cofactor biosynthesis; (R)-pantothenate biosynthesis; (R)-pantoate from 3-methyl-2-oxobutanoate: step 1/2.</text>
</comment>
<dbReference type="GO" id="GO:0015940">
    <property type="term" value="P:pantothenate biosynthetic process"/>
    <property type="evidence" value="ECO:0007669"/>
    <property type="project" value="UniProtKB-UniRule"/>
</dbReference>
<evidence type="ECO:0000256" key="5">
    <source>
        <dbReference type="ARBA" id="ARBA00022679"/>
    </source>
</evidence>
<feature type="active site" description="Proton acceptor" evidence="8 9">
    <location>
        <position position="180"/>
    </location>
</feature>
<dbReference type="PIRSF" id="PIRSF000388">
    <property type="entry name" value="Pantoate_hydroxy_MeTrfase"/>
    <property type="match status" value="1"/>
</dbReference>
<keyword evidence="8 11" id="KW-0460">Magnesium</keyword>
<sequence>MPVSLTTLRAMKQRGEKFAMITCYDTIFAQTMNAAGVECLLVGDSLGMVLQGHDSTLPVTMQDMIYHTQCVARGNSNAFLLADMPFMSYGTPNDALENAAALMRVGAHAVKLEGGAWLADTVSQMARCGIPCCVHMGLTPQSVHVFGGYKVQGKTPDAAAKLIEDAKIVEQAGAALILLECVPTAVAAQVTASVSIPVIGIGAGKDCDGQVLVVHDMLGLHQGKPARFVKNFLVGQTSIQDAFVAYVQAVKTQSYPAPEHGFN</sequence>
<keyword evidence="5 8" id="KW-0808">Transferase</keyword>
<gene>
    <name evidence="8" type="primary">panB</name>
    <name evidence="12" type="ORF">C8N29_1164</name>
</gene>
<evidence type="ECO:0000256" key="3">
    <source>
        <dbReference type="ARBA" id="ARBA00011424"/>
    </source>
</evidence>
<feature type="binding site" evidence="8 11">
    <location>
        <position position="44"/>
    </location>
    <ligand>
        <name>Mg(2+)</name>
        <dbReference type="ChEBI" id="CHEBI:18420"/>
    </ligand>
</feature>
<dbReference type="UniPathway" id="UPA00028">
    <property type="reaction ID" value="UER00003"/>
</dbReference>
<dbReference type="FunFam" id="3.20.20.60:FF:000003">
    <property type="entry name" value="3-methyl-2-oxobutanoate hydroxymethyltransferase"/>
    <property type="match status" value="1"/>
</dbReference>
<feature type="binding site" evidence="8 10">
    <location>
        <begin position="44"/>
        <end position="45"/>
    </location>
    <ligand>
        <name>3-methyl-2-oxobutanoate</name>
        <dbReference type="ChEBI" id="CHEBI:11851"/>
    </ligand>
</feature>
<evidence type="ECO:0000256" key="9">
    <source>
        <dbReference type="PIRSR" id="PIRSR000388-1"/>
    </source>
</evidence>
<dbReference type="GO" id="GO:0032259">
    <property type="term" value="P:methylation"/>
    <property type="evidence" value="ECO:0007669"/>
    <property type="project" value="UniProtKB-KW"/>
</dbReference>
<dbReference type="GO" id="GO:0008168">
    <property type="term" value="F:methyltransferase activity"/>
    <property type="evidence" value="ECO:0007669"/>
    <property type="project" value="UniProtKB-KW"/>
</dbReference>
<evidence type="ECO:0000313" key="13">
    <source>
        <dbReference type="Proteomes" id="UP000244223"/>
    </source>
</evidence>
<dbReference type="InterPro" id="IPR040442">
    <property type="entry name" value="Pyrv_kinase-like_dom_sf"/>
</dbReference>
<dbReference type="NCBIfam" id="NF001452">
    <property type="entry name" value="PRK00311.1"/>
    <property type="match status" value="1"/>
</dbReference>
<keyword evidence="4 8" id="KW-0566">Pantothenate biosynthesis</keyword>
<dbReference type="RefSeq" id="WP_107866608.1">
    <property type="nucleotide sequence ID" value="NZ_QAON01000016.1"/>
</dbReference>
<dbReference type="EC" id="2.1.2.11" evidence="8"/>
<comment type="subcellular location">
    <subcellularLocation>
        <location evidence="8">Cytoplasm</location>
    </subcellularLocation>
</comment>
<dbReference type="Gene3D" id="3.20.20.60">
    <property type="entry name" value="Phosphoenolpyruvate-binding domains"/>
    <property type="match status" value="1"/>
</dbReference>
<comment type="catalytic activity">
    <reaction evidence="8">
        <text>(6R)-5,10-methylene-5,6,7,8-tetrahydrofolate + 3-methyl-2-oxobutanoate + H2O = 2-dehydropantoate + (6S)-5,6,7,8-tetrahydrofolate</text>
        <dbReference type="Rhea" id="RHEA:11824"/>
        <dbReference type="ChEBI" id="CHEBI:11561"/>
        <dbReference type="ChEBI" id="CHEBI:11851"/>
        <dbReference type="ChEBI" id="CHEBI:15377"/>
        <dbReference type="ChEBI" id="CHEBI:15636"/>
        <dbReference type="ChEBI" id="CHEBI:57453"/>
        <dbReference type="EC" id="2.1.2.11"/>
    </reaction>
</comment>
<keyword evidence="12" id="KW-0489">Methyltransferase</keyword>
<protein>
    <recommendedName>
        <fullName evidence="8">3-methyl-2-oxobutanoate hydroxymethyltransferase</fullName>
        <ecNumber evidence="8">2.1.2.11</ecNumber>
    </recommendedName>
    <alternativeName>
        <fullName evidence="8">Ketopantoate hydroxymethyltransferase</fullName>
        <shortName evidence="8">KPHMT</shortName>
    </alternativeName>
</protein>
<feature type="binding site" evidence="8 11">
    <location>
        <position position="113"/>
    </location>
    <ligand>
        <name>Mg(2+)</name>
        <dbReference type="ChEBI" id="CHEBI:18420"/>
    </ligand>
</feature>
<dbReference type="OrthoDB" id="9781789at2"/>
<evidence type="ECO:0000313" key="12">
    <source>
        <dbReference type="EMBL" id="PTQ87839.1"/>
    </source>
</evidence>
<feature type="binding site" evidence="8 10">
    <location>
        <position position="111"/>
    </location>
    <ligand>
        <name>3-methyl-2-oxobutanoate</name>
        <dbReference type="ChEBI" id="CHEBI:11851"/>
    </ligand>
</feature>
<organism evidence="12 13">
    <name type="scientific">Agitococcus lubricus</name>
    <dbReference type="NCBI Taxonomy" id="1077255"/>
    <lineage>
        <taxon>Bacteria</taxon>
        <taxon>Pseudomonadati</taxon>
        <taxon>Pseudomonadota</taxon>
        <taxon>Gammaproteobacteria</taxon>
        <taxon>Moraxellales</taxon>
        <taxon>Moraxellaceae</taxon>
        <taxon>Agitococcus</taxon>
    </lineage>
</organism>
<dbReference type="InterPro" id="IPR015813">
    <property type="entry name" value="Pyrv/PenolPyrv_kinase-like_dom"/>
</dbReference>
<comment type="subunit">
    <text evidence="3 8">Homodecamer; pentamer of dimers.</text>
</comment>
<accession>A0A2T5IVC5</accession>
<dbReference type="NCBIfam" id="TIGR00222">
    <property type="entry name" value="panB"/>
    <property type="match status" value="1"/>
</dbReference>
<dbReference type="GO" id="GO:0005737">
    <property type="term" value="C:cytoplasm"/>
    <property type="evidence" value="ECO:0007669"/>
    <property type="project" value="UniProtKB-SubCell"/>
</dbReference>
<evidence type="ECO:0000256" key="10">
    <source>
        <dbReference type="PIRSR" id="PIRSR000388-2"/>
    </source>
</evidence>